<comment type="caution">
    <text evidence="1">The sequence shown here is derived from an EMBL/GenBank/DDBJ whole genome shotgun (WGS) entry which is preliminary data.</text>
</comment>
<sequence>MRRIGIKIEKNKNKEPRLKTSLLSMILAFSSKKIKYKNDQLI</sequence>
<protein>
    <submittedName>
        <fullName evidence="1">Uncharacterized protein</fullName>
    </submittedName>
</protein>
<dbReference type="AlphaFoldDB" id="H7FSH9"/>
<organism evidence="1 2">
    <name type="scientific">Flavobacterium frigoris (strain PS1)</name>
    <dbReference type="NCBI Taxonomy" id="1086011"/>
    <lineage>
        <taxon>Bacteria</taxon>
        <taxon>Pseudomonadati</taxon>
        <taxon>Bacteroidota</taxon>
        <taxon>Flavobacteriia</taxon>
        <taxon>Flavobacteriales</taxon>
        <taxon>Flavobacteriaceae</taxon>
        <taxon>Flavobacterium</taxon>
    </lineage>
</organism>
<keyword evidence="2" id="KW-1185">Reference proteome</keyword>
<gene>
    <name evidence="1" type="ORF">HJ01_01977</name>
</gene>
<accession>H7FSH9</accession>
<dbReference type="EMBL" id="AHKF01000018">
    <property type="protein sequence ID" value="EIA08255.1"/>
    <property type="molecule type" value="Genomic_DNA"/>
</dbReference>
<name>H7FSH9_FLAFP</name>
<evidence type="ECO:0000313" key="1">
    <source>
        <dbReference type="EMBL" id="EIA08255.1"/>
    </source>
</evidence>
<dbReference type="Proteomes" id="UP000005566">
    <property type="component" value="Unassembled WGS sequence"/>
</dbReference>
<evidence type="ECO:0000313" key="2">
    <source>
        <dbReference type="Proteomes" id="UP000005566"/>
    </source>
</evidence>
<proteinExistence type="predicted"/>
<reference evidence="1 2" key="1">
    <citation type="journal article" date="2014" name="Acta Crystallogr. D">
        <title>Structure-based characterization and antifreeze properties of a hyperactive ice-binding protein from the Antarctic bacterium Flavobacterium frigoris PS1.</title>
        <authorList>
            <person name="Do H."/>
            <person name="Kim S.J."/>
            <person name="Kim H.J."/>
            <person name="Lee J.H."/>
        </authorList>
    </citation>
    <scope>NUCLEOTIDE SEQUENCE [LARGE SCALE GENOMIC DNA]</scope>
    <source>
        <strain evidence="1 2">PS1</strain>
    </source>
</reference>